<keyword evidence="4" id="KW-1185">Reference proteome</keyword>
<proteinExistence type="predicted"/>
<gene>
    <name evidence="3" type="ORF">AURANDRAFT_71418</name>
</gene>
<evidence type="ECO:0000313" key="3">
    <source>
        <dbReference type="EMBL" id="EGB08881.1"/>
    </source>
</evidence>
<dbReference type="EMBL" id="GL833126">
    <property type="protein sequence ID" value="EGB08881.1"/>
    <property type="molecule type" value="Genomic_DNA"/>
</dbReference>
<dbReference type="InterPro" id="IPR011010">
    <property type="entry name" value="DNA_brk_join_enz"/>
</dbReference>
<name>F0Y6Z6_AURAN</name>
<keyword evidence="1" id="KW-0233">DNA recombination</keyword>
<dbReference type="RefSeq" id="XP_009036018.1">
    <property type="nucleotide sequence ID" value="XM_009037770.1"/>
</dbReference>
<dbReference type="InterPro" id="IPR013762">
    <property type="entry name" value="Integrase-like_cat_sf"/>
</dbReference>
<dbReference type="Gene3D" id="1.10.443.10">
    <property type="entry name" value="Intergrase catalytic core"/>
    <property type="match status" value="1"/>
</dbReference>
<dbReference type="GO" id="GO:0006310">
    <property type="term" value="P:DNA recombination"/>
    <property type="evidence" value="ECO:0007669"/>
    <property type="project" value="UniProtKB-KW"/>
</dbReference>
<evidence type="ECO:0000256" key="2">
    <source>
        <dbReference type="SAM" id="MobiDB-lite"/>
    </source>
</evidence>
<dbReference type="InParanoid" id="F0Y6Z6"/>
<dbReference type="GeneID" id="20228212"/>
<organism evidence="4">
    <name type="scientific">Aureococcus anophagefferens</name>
    <name type="common">Harmful bloom alga</name>
    <dbReference type="NCBI Taxonomy" id="44056"/>
    <lineage>
        <taxon>Eukaryota</taxon>
        <taxon>Sar</taxon>
        <taxon>Stramenopiles</taxon>
        <taxon>Ochrophyta</taxon>
        <taxon>Pelagophyceae</taxon>
        <taxon>Pelagomonadales</taxon>
        <taxon>Pelagomonadaceae</taxon>
        <taxon>Aureococcus</taxon>
    </lineage>
</organism>
<evidence type="ECO:0000313" key="4">
    <source>
        <dbReference type="Proteomes" id="UP000002729"/>
    </source>
</evidence>
<reference evidence="3 4" key="1">
    <citation type="journal article" date="2011" name="Proc. Natl. Acad. Sci. U.S.A.">
        <title>Niche of harmful alga Aureococcus anophagefferens revealed through ecogenomics.</title>
        <authorList>
            <person name="Gobler C.J."/>
            <person name="Berry D.L."/>
            <person name="Dyhrman S.T."/>
            <person name="Wilhelm S.W."/>
            <person name="Salamov A."/>
            <person name="Lobanov A.V."/>
            <person name="Zhang Y."/>
            <person name="Collier J.L."/>
            <person name="Wurch L.L."/>
            <person name="Kustka A.B."/>
            <person name="Dill B.D."/>
            <person name="Shah M."/>
            <person name="VerBerkmoes N.C."/>
            <person name="Kuo A."/>
            <person name="Terry A."/>
            <person name="Pangilinan J."/>
            <person name="Lindquist E.A."/>
            <person name="Lucas S."/>
            <person name="Paulsen I.T."/>
            <person name="Hattenrath-Lehmann T.K."/>
            <person name="Talmage S.C."/>
            <person name="Walker E.A."/>
            <person name="Koch F."/>
            <person name="Burson A.M."/>
            <person name="Marcoval M.A."/>
            <person name="Tang Y.Z."/>
            <person name="Lecleir G.R."/>
            <person name="Coyne K.J."/>
            <person name="Berg G.M."/>
            <person name="Bertrand E.M."/>
            <person name="Saito M.A."/>
            <person name="Gladyshev V.N."/>
            <person name="Grigoriev I.V."/>
        </authorList>
    </citation>
    <scope>NUCLEOTIDE SEQUENCE [LARGE SCALE GENOMIC DNA]</scope>
    <source>
        <strain evidence="4">CCMP 1984</strain>
    </source>
</reference>
<dbReference type="AlphaFoldDB" id="F0Y6Z6"/>
<dbReference type="KEGG" id="aaf:AURANDRAFT_71418"/>
<protein>
    <submittedName>
        <fullName evidence="3">Uncharacterized protein</fullName>
    </submittedName>
</protein>
<dbReference type="GO" id="GO:0003677">
    <property type="term" value="F:DNA binding"/>
    <property type="evidence" value="ECO:0007669"/>
    <property type="project" value="InterPro"/>
</dbReference>
<accession>F0Y6Z6</accession>
<dbReference type="Proteomes" id="UP000002729">
    <property type="component" value="Unassembled WGS sequence"/>
</dbReference>
<feature type="region of interest" description="Disordered" evidence="2">
    <location>
        <begin position="91"/>
        <end position="112"/>
    </location>
</feature>
<dbReference type="SUPFAM" id="SSF56349">
    <property type="entry name" value="DNA breaking-rejoining enzymes"/>
    <property type="match status" value="1"/>
</dbReference>
<evidence type="ECO:0000256" key="1">
    <source>
        <dbReference type="ARBA" id="ARBA00023172"/>
    </source>
</evidence>
<dbReference type="GO" id="GO:0015074">
    <property type="term" value="P:DNA integration"/>
    <property type="evidence" value="ECO:0007669"/>
    <property type="project" value="InterPro"/>
</dbReference>
<sequence>MRIAASPGMGEGTDVRIKLTDEVFGVGVVTGQRNFDGTYPVAGGIASSDTIRTGCCPTVPGTGTEMPGGARRGTRSGAGMLREAGCFQNRRRARRGLSPGARSSPAHRGTHGPGRLMWSLKYNVSAYVGGLDRWPSIDFGFRTRWHREMGMHWVVAEGRRGTVYRRQWDRDILDRHEVSGRALATAQLEASRRRAAGWRVGASGAAPHQRGGGGNRHVSFSRAFGHDLPSHVLSTCPRPWWAAGRGRSPQRAPRVWRSGRKPLGWMWQRFGFSIDAFLLGLSPPLFLSPAVSVELGGRDPRWETGMPLVGSIHEQRDASLLAEMARGMPQVQGLAAAISSRARCLRSGATISARGSILEGKDSWLQFCEELKVHPIRLHEPTTQDLIEFDTMLYIMCKRPVQIDRVWYNTQREAYKVQRIAEKGRPPRHGKLAFIPAHFELILRISGLDWNEPWHRTWLTAAQVAFNLGLRVGEYTQRRAEDFNPNTAFNMADVAWYRANGQPFDPAEFVRPGGWLRDNDFCLINAIPTKTDRLLQKFAEMQFPLKNYAGSRTTNACLGLAILELQRRVFNPEERAKKPLFENPKTGKAMTYNEFAGFFKKVLAAALGSDLAKKFGTHSFRIGGATTLKAQGQPDRTWGPSQSGIIKRYTSRTAGSAGRVAADCPHFEPGVMYASCGGAATAHV</sequence>